<dbReference type="Pfam" id="PF14534">
    <property type="entry name" value="DUF4440"/>
    <property type="match status" value="1"/>
</dbReference>
<organism evidence="4 5">
    <name type="scientific">Streptomyces fradiae ATCC 10745 = DSM 40063</name>
    <dbReference type="NCBI Taxonomy" id="1319510"/>
    <lineage>
        <taxon>Bacteria</taxon>
        <taxon>Bacillati</taxon>
        <taxon>Actinomycetota</taxon>
        <taxon>Actinomycetes</taxon>
        <taxon>Kitasatosporales</taxon>
        <taxon>Streptomycetaceae</taxon>
        <taxon>Streptomyces</taxon>
    </lineage>
</organism>
<dbReference type="SUPFAM" id="SSF54427">
    <property type="entry name" value="NTF2-like"/>
    <property type="match status" value="1"/>
</dbReference>
<dbReference type="InterPro" id="IPR007374">
    <property type="entry name" value="ASCH_domain"/>
</dbReference>
<dbReference type="InterPro" id="IPR009326">
    <property type="entry name" value="DUF984"/>
</dbReference>
<evidence type="ECO:0000313" key="4">
    <source>
        <dbReference type="EMBL" id="OSY51016.1"/>
    </source>
</evidence>
<dbReference type="SUPFAM" id="SSF88697">
    <property type="entry name" value="PUA domain-like"/>
    <property type="match status" value="1"/>
</dbReference>
<keyword evidence="6" id="KW-1185">Reference proteome</keyword>
<proteinExistence type="predicted"/>
<dbReference type="Proteomes" id="UP000194318">
    <property type="component" value="Unassembled WGS sequence"/>
</dbReference>
<feature type="region of interest" description="Disordered" evidence="1">
    <location>
        <begin position="248"/>
        <end position="280"/>
    </location>
</feature>
<sequence length="280" mass="30135">MSDQRLFRMSDQRLFRMSDHEDLPPFELAFPGPLRDRLVAAVLTGAKTATTGLLAGYEAEGEPLPEPGDRSALVDSAGRAVAVVEVTGVRVLPLGEVDPRHAVDEGEGHRTVAEWRDAHERFWHGEAMRAALGDPGFTVDDTTRVVLERFRVVGEPDPVTAAVAGELRLLEPAVRASRAEAERLLDPEFTEVGASGRRWTRDAMLAALPGDAAAPGAPPCRASGMAGVLLAPGLVHLTFETVAGGRRARRSSLWRRSPDGTGAPWRLYHHQGTPVPDGTP</sequence>
<dbReference type="PANTHER" id="PTHR39203">
    <property type="entry name" value="CYTOPLASMIC PROTEIN-RELATED"/>
    <property type="match status" value="1"/>
</dbReference>
<dbReference type="Proteomes" id="UP000731519">
    <property type="component" value="Unassembled WGS sequence"/>
</dbReference>
<dbReference type="InterPro" id="IPR015947">
    <property type="entry name" value="PUA-like_sf"/>
</dbReference>
<dbReference type="PANTHER" id="PTHR39203:SF1">
    <property type="entry name" value="CYTOPLASMIC PROTEIN"/>
    <property type="match status" value="1"/>
</dbReference>
<dbReference type="EMBL" id="MIFZ01000252">
    <property type="protein sequence ID" value="OSY51016.1"/>
    <property type="molecule type" value="Genomic_DNA"/>
</dbReference>
<gene>
    <name evidence="4" type="ORF">BG846_03359</name>
    <name evidence="3" type="ORF">K701_14620</name>
</gene>
<dbReference type="InterPro" id="IPR027843">
    <property type="entry name" value="DUF4440"/>
</dbReference>
<name>A0A1Y2NU52_STRFR</name>
<accession>A0A1Y2NU52</accession>
<reference evidence="3 6" key="1">
    <citation type="submission" date="2013-05" db="EMBL/GenBank/DDBJ databases">
        <title>Genome Sequence of Streptomyces fradiae.</title>
        <authorList>
            <person name="Kirby R."/>
        </authorList>
    </citation>
    <scope>NUCLEOTIDE SEQUENCE [LARGE SCALE GENOMIC DNA]</scope>
    <source>
        <strain evidence="3 6">ATCC 10745</strain>
    </source>
</reference>
<dbReference type="Gene3D" id="3.10.400.10">
    <property type="entry name" value="Sulfate adenylyltransferase"/>
    <property type="match status" value="1"/>
</dbReference>
<dbReference type="Pfam" id="PF04266">
    <property type="entry name" value="ASCH"/>
    <property type="match status" value="1"/>
</dbReference>
<protein>
    <submittedName>
        <fullName evidence="4">ASCH domain protein</fullName>
    </submittedName>
</protein>
<dbReference type="EMBL" id="ASYR01000017">
    <property type="protein sequence ID" value="KAF0649060.1"/>
    <property type="molecule type" value="Genomic_DNA"/>
</dbReference>
<dbReference type="InterPro" id="IPR032710">
    <property type="entry name" value="NTF2-like_dom_sf"/>
</dbReference>
<evidence type="ECO:0000259" key="2">
    <source>
        <dbReference type="SMART" id="SM01022"/>
    </source>
</evidence>
<evidence type="ECO:0000313" key="3">
    <source>
        <dbReference type="EMBL" id="KAF0649060.1"/>
    </source>
</evidence>
<dbReference type="AlphaFoldDB" id="A0A1Y2NU52"/>
<evidence type="ECO:0000313" key="6">
    <source>
        <dbReference type="Proteomes" id="UP000731519"/>
    </source>
</evidence>
<evidence type="ECO:0000256" key="1">
    <source>
        <dbReference type="SAM" id="MobiDB-lite"/>
    </source>
</evidence>
<dbReference type="CDD" id="cd06553">
    <property type="entry name" value="ASCH_Ef3133_like"/>
    <property type="match status" value="1"/>
</dbReference>
<feature type="domain" description="ASCH" evidence="2">
    <location>
        <begin position="28"/>
        <end position="154"/>
    </location>
</feature>
<evidence type="ECO:0000313" key="5">
    <source>
        <dbReference type="Proteomes" id="UP000194318"/>
    </source>
</evidence>
<reference evidence="4 5" key="2">
    <citation type="submission" date="2016-09" db="EMBL/GenBank/DDBJ databases">
        <title>Streptomyces fradiae DSM40063, a candidate organism with high potential of specific P450 cytochromes.</title>
        <authorList>
            <person name="Grumaz C."/>
            <person name="Vainshtein Y."/>
            <person name="Kirstahler P."/>
            <person name="Sohn K."/>
        </authorList>
    </citation>
    <scope>NUCLEOTIDE SEQUENCE [LARGE SCALE GENOMIC DNA]</scope>
    <source>
        <strain evidence="4 5">DSM 40063</strain>
    </source>
</reference>
<dbReference type="SMART" id="SM01022">
    <property type="entry name" value="ASCH"/>
    <property type="match status" value="1"/>
</dbReference>
<comment type="caution">
    <text evidence="4">The sequence shown here is derived from an EMBL/GenBank/DDBJ whole genome shotgun (WGS) entry which is preliminary data.</text>
</comment>